<name>A0A5J5ILQ7_9BACT</name>
<dbReference type="Proteomes" id="UP000326903">
    <property type="component" value="Unassembled WGS sequence"/>
</dbReference>
<gene>
    <name evidence="8" type="primary">rfbC</name>
    <name evidence="8" type="ORF">FW778_02970</name>
</gene>
<comment type="subunit">
    <text evidence="7">Homodimer.</text>
</comment>
<organism evidence="8 9">
    <name type="scientific">Ginsengibacter hankyongi</name>
    <dbReference type="NCBI Taxonomy" id="2607284"/>
    <lineage>
        <taxon>Bacteria</taxon>
        <taxon>Pseudomonadati</taxon>
        <taxon>Bacteroidota</taxon>
        <taxon>Chitinophagia</taxon>
        <taxon>Chitinophagales</taxon>
        <taxon>Chitinophagaceae</taxon>
        <taxon>Ginsengibacter</taxon>
    </lineage>
</organism>
<dbReference type="GO" id="GO:0019305">
    <property type="term" value="P:dTDP-rhamnose biosynthetic process"/>
    <property type="evidence" value="ECO:0007669"/>
    <property type="project" value="UniProtKB-UniRule"/>
</dbReference>
<evidence type="ECO:0000256" key="5">
    <source>
        <dbReference type="PIRSR" id="PIRSR600888-1"/>
    </source>
</evidence>
<dbReference type="Gene3D" id="2.60.120.10">
    <property type="entry name" value="Jelly Rolls"/>
    <property type="match status" value="1"/>
</dbReference>
<evidence type="ECO:0000313" key="8">
    <source>
        <dbReference type="EMBL" id="KAA9041017.1"/>
    </source>
</evidence>
<comment type="similarity">
    <text evidence="7">Belongs to the dTDP-4-dehydrorhamnose 3,5-epimerase family.</text>
</comment>
<comment type="caution">
    <text evidence="8">The sequence shown here is derived from an EMBL/GenBank/DDBJ whole genome shotgun (WGS) entry which is preliminary data.</text>
</comment>
<evidence type="ECO:0000256" key="1">
    <source>
        <dbReference type="ARBA" id="ARBA00001298"/>
    </source>
</evidence>
<dbReference type="PANTHER" id="PTHR21047:SF2">
    <property type="entry name" value="THYMIDINE DIPHOSPHO-4-KETO-RHAMNOSE 3,5-EPIMERASE"/>
    <property type="match status" value="1"/>
</dbReference>
<feature type="active site" description="Proton donor" evidence="5">
    <location>
        <position position="132"/>
    </location>
</feature>
<accession>A0A5J5ILQ7</accession>
<dbReference type="EC" id="5.1.3.13" evidence="3 7"/>
<dbReference type="SUPFAM" id="SSF51182">
    <property type="entry name" value="RmlC-like cupins"/>
    <property type="match status" value="1"/>
</dbReference>
<feature type="site" description="Participates in a stacking interaction with the thymidine ring of dTDP-4-oxo-6-deoxyglucose" evidence="6">
    <location>
        <position position="138"/>
    </location>
</feature>
<evidence type="ECO:0000256" key="3">
    <source>
        <dbReference type="ARBA" id="ARBA00012098"/>
    </source>
</evidence>
<dbReference type="GO" id="GO:0000271">
    <property type="term" value="P:polysaccharide biosynthetic process"/>
    <property type="evidence" value="ECO:0007669"/>
    <property type="project" value="TreeGrafter"/>
</dbReference>
<dbReference type="GO" id="GO:0005829">
    <property type="term" value="C:cytosol"/>
    <property type="evidence" value="ECO:0007669"/>
    <property type="project" value="TreeGrafter"/>
</dbReference>
<dbReference type="NCBIfam" id="TIGR01221">
    <property type="entry name" value="rmlC"/>
    <property type="match status" value="1"/>
</dbReference>
<dbReference type="InterPro" id="IPR000888">
    <property type="entry name" value="RmlC-like"/>
</dbReference>
<protein>
    <recommendedName>
        <fullName evidence="4 7">dTDP-4-dehydrorhamnose 3,5-epimerase</fullName>
        <ecNumber evidence="3 7">5.1.3.13</ecNumber>
    </recommendedName>
    <alternativeName>
        <fullName evidence="7">Thymidine diphospho-4-keto-rhamnose 3,5-epimerase</fullName>
    </alternativeName>
</protein>
<dbReference type="EMBL" id="VYQF01000001">
    <property type="protein sequence ID" value="KAA9041017.1"/>
    <property type="molecule type" value="Genomic_DNA"/>
</dbReference>
<evidence type="ECO:0000313" key="9">
    <source>
        <dbReference type="Proteomes" id="UP000326903"/>
    </source>
</evidence>
<feature type="active site" description="Proton acceptor" evidence="5">
    <location>
        <position position="62"/>
    </location>
</feature>
<comment type="catalytic activity">
    <reaction evidence="1 7">
        <text>dTDP-4-dehydro-6-deoxy-alpha-D-glucose = dTDP-4-dehydro-beta-L-rhamnose</text>
        <dbReference type="Rhea" id="RHEA:16969"/>
        <dbReference type="ChEBI" id="CHEBI:57649"/>
        <dbReference type="ChEBI" id="CHEBI:62830"/>
        <dbReference type="EC" id="5.1.3.13"/>
    </reaction>
</comment>
<evidence type="ECO:0000256" key="2">
    <source>
        <dbReference type="ARBA" id="ARBA00001997"/>
    </source>
</evidence>
<dbReference type="PANTHER" id="PTHR21047">
    <property type="entry name" value="DTDP-6-DEOXY-D-GLUCOSE-3,5 EPIMERASE"/>
    <property type="match status" value="1"/>
</dbReference>
<dbReference type="GO" id="GO:0008830">
    <property type="term" value="F:dTDP-4-dehydrorhamnose 3,5-epimerase activity"/>
    <property type="evidence" value="ECO:0007669"/>
    <property type="project" value="UniProtKB-UniRule"/>
</dbReference>
<dbReference type="Pfam" id="PF00908">
    <property type="entry name" value="dTDP_sugar_isom"/>
    <property type="match status" value="1"/>
</dbReference>
<proteinExistence type="inferred from homology"/>
<dbReference type="CDD" id="cd00438">
    <property type="entry name" value="cupin_RmlC"/>
    <property type="match status" value="1"/>
</dbReference>
<evidence type="ECO:0000256" key="4">
    <source>
        <dbReference type="ARBA" id="ARBA00019595"/>
    </source>
</evidence>
<sequence length="187" mass="21700">MKFIPTGLEGSYEIDIFPIEDERGWFVRTFCKNEFAEIGHSKEWVQMNHSFTNNAGTIRGMHYQQPPFSEIKLIRCIAGKVFDVIVDLRRNSETFLKWIGIELSAENKRMIYIPEGFAHGFQTLTDDCQLIYNHSEYYKPGVEGGIKYDDKMVGIKWPLPAKNVSERDGNHPLLDKNFEGLNIYNEL</sequence>
<dbReference type="UniPathway" id="UPA00124"/>
<dbReference type="AlphaFoldDB" id="A0A5J5ILQ7"/>
<keyword evidence="7 8" id="KW-0413">Isomerase</keyword>
<dbReference type="InterPro" id="IPR014710">
    <property type="entry name" value="RmlC-like_jellyroll"/>
</dbReference>
<evidence type="ECO:0000256" key="7">
    <source>
        <dbReference type="RuleBase" id="RU364069"/>
    </source>
</evidence>
<keyword evidence="9" id="KW-1185">Reference proteome</keyword>
<comment type="pathway">
    <text evidence="7">Carbohydrate biosynthesis; dTDP-L-rhamnose biosynthesis.</text>
</comment>
<reference evidence="8 9" key="1">
    <citation type="submission" date="2019-09" db="EMBL/GenBank/DDBJ databases">
        <title>Draft genome sequence of Ginsengibacter sp. BR5-29.</title>
        <authorList>
            <person name="Im W.-T."/>
        </authorList>
    </citation>
    <scope>NUCLEOTIDE SEQUENCE [LARGE SCALE GENOMIC DNA]</scope>
    <source>
        <strain evidence="8 9">BR5-29</strain>
    </source>
</reference>
<dbReference type="RefSeq" id="WP_150413106.1">
    <property type="nucleotide sequence ID" value="NZ_VYQF01000001.1"/>
</dbReference>
<dbReference type="InterPro" id="IPR011051">
    <property type="entry name" value="RmlC_Cupin_sf"/>
</dbReference>
<evidence type="ECO:0000256" key="6">
    <source>
        <dbReference type="PIRSR" id="PIRSR600888-3"/>
    </source>
</evidence>
<comment type="function">
    <text evidence="2 7">Catalyzes the epimerization of the C3' and C5'positions of dTDP-6-deoxy-D-xylo-4-hexulose, forming dTDP-6-deoxy-L-lyxo-4-hexulose.</text>
</comment>